<evidence type="ECO:0000256" key="1">
    <source>
        <dbReference type="ARBA" id="ARBA00022729"/>
    </source>
</evidence>
<reference evidence="4 5" key="1">
    <citation type="journal article" date="2019" name="Microb. Pathog.">
        <title>Comparison of VITEK 2, MALDI-TOF MS, 16S rRNA gene sequencing, and whole-genome sequencing for identification of Roseomonas mucosa.</title>
        <authorList>
            <person name="Rudolph W.W."/>
            <person name="Gunzer F."/>
            <person name="Trauth M."/>
            <person name="Bunk B."/>
            <person name="Bigge R."/>
            <person name="Schrottner P."/>
        </authorList>
    </citation>
    <scope>NUCLEOTIDE SEQUENCE [LARGE SCALE GENOMIC DNA]</scope>
    <source>
        <strain evidence="4 5">DSM 103800</strain>
    </source>
</reference>
<proteinExistence type="predicted"/>
<dbReference type="Pfam" id="PF00497">
    <property type="entry name" value="SBP_bac_3"/>
    <property type="match status" value="1"/>
</dbReference>
<feature type="chain" id="PRO_5045489544" evidence="2">
    <location>
        <begin position="34"/>
        <end position="291"/>
    </location>
</feature>
<dbReference type="CDD" id="cd01004">
    <property type="entry name" value="PBP2_MidA_like"/>
    <property type="match status" value="1"/>
</dbReference>
<comment type="caution">
    <text evidence="4">The sequence shown here is derived from an EMBL/GenBank/DDBJ whole genome shotgun (WGS) entry which is preliminary data.</text>
</comment>
<dbReference type="SUPFAM" id="SSF53850">
    <property type="entry name" value="Periplasmic binding protein-like II"/>
    <property type="match status" value="1"/>
</dbReference>
<evidence type="ECO:0000256" key="2">
    <source>
        <dbReference type="SAM" id="SignalP"/>
    </source>
</evidence>
<dbReference type="SMART" id="SM00062">
    <property type="entry name" value="PBPb"/>
    <property type="match status" value="1"/>
</dbReference>
<dbReference type="PANTHER" id="PTHR35936:SF17">
    <property type="entry name" value="ARGININE-BINDING EXTRACELLULAR PROTEIN ARTP"/>
    <property type="match status" value="1"/>
</dbReference>
<feature type="signal peptide" evidence="2">
    <location>
        <begin position="1"/>
        <end position="33"/>
    </location>
</feature>
<evidence type="ECO:0000313" key="5">
    <source>
        <dbReference type="Proteomes" id="UP001258945"/>
    </source>
</evidence>
<gene>
    <name evidence="4" type="ORF">RQ831_16960</name>
</gene>
<dbReference type="EMBL" id="JAVVDO010000035">
    <property type="protein sequence ID" value="MDT8332748.1"/>
    <property type="molecule type" value="Genomic_DNA"/>
</dbReference>
<evidence type="ECO:0000259" key="3">
    <source>
        <dbReference type="SMART" id="SM00062"/>
    </source>
</evidence>
<name>A0ABU3MJR7_9PROT</name>
<dbReference type="Gene3D" id="3.40.190.10">
    <property type="entry name" value="Periplasmic binding protein-like II"/>
    <property type="match status" value="2"/>
</dbReference>
<keyword evidence="5" id="KW-1185">Reference proteome</keyword>
<dbReference type="InterPro" id="IPR001638">
    <property type="entry name" value="Solute-binding_3/MltF_N"/>
</dbReference>
<sequence length="291" mass="31463">MLRSRTRRHVARVMLLACAAAPALFLAPGAARAQGCTPAMAVQPKQLVEAGKLQLAINPTLPPQQFVDSKGELQGLNVDLGNEVAKKLCLQMAFVRMDFPPMIPALQASRFDGIHTGMFWTEERSKLFYMVPYSLQSISIAVPPSSGLKLSGPDDLSGKAVVIEVNTYQERWLRAQSDDMVKRGKAPITIRGFTTATEAMGALRAGQGDAAALLDYMAVDMTKRGMVRTELFRLGGAPSAMAFRDKGVAEAVAAALTALRKEGFYDKLFERYGMTPIPADQPFAIRGTGPA</sequence>
<dbReference type="RefSeq" id="WP_314283538.1">
    <property type="nucleotide sequence ID" value="NZ_JAVVDO010000035.1"/>
</dbReference>
<dbReference type="PANTHER" id="PTHR35936">
    <property type="entry name" value="MEMBRANE-BOUND LYTIC MUREIN TRANSGLYCOSYLASE F"/>
    <property type="match status" value="1"/>
</dbReference>
<feature type="domain" description="Solute-binding protein family 3/N-terminal" evidence="3">
    <location>
        <begin position="52"/>
        <end position="276"/>
    </location>
</feature>
<accession>A0ABU3MJR7</accession>
<dbReference type="Proteomes" id="UP001258945">
    <property type="component" value="Unassembled WGS sequence"/>
</dbReference>
<keyword evidence="1 2" id="KW-0732">Signal</keyword>
<organism evidence="4 5">
    <name type="scientific">Roseomonas gilardii</name>
    <dbReference type="NCBI Taxonomy" id="257708"/>
    <lineage>
        <taxon>Bacteria</taxon>
        <taxon>Pseudomonadati</taxon>
        <taxon>Pseudomonadota</taxon>
        <taxon>Alphaproteobacteria</taxon>
        <taxon>Acetobacterales</taxon>
        <taxon>Roseomonadaceae</taxon>
        <taxon>Roseomonas</taxon>
    </lineage>
</organism>
<protein>
    <submittedName>
        <fullName evidence="4">ABC transporter substrate-binding protein</fullName>
    </submittedName>
</protein>
<evidence type="ECO:0000313" key="4">
    <source>
        <dbReference type="EMBL" id="MDT8332748.1"/>
    </source>
</evidence>